<dbReference type="AlphaFoldDB" id="A0A5J9SHV2"/>
<reference evidence="2 3" key="1">
    <citation type="journal article" date="2019" name="Sci. Rep.">
        <title>A high-quality genome of Eragrostis curvula grass provides insights into Poaceae evolution and supports new strategies to enhance forage quality.</title>
        <authorList>
            <person name="Carballo J."/>
            <person name="Santos B.A.C.M."/>
            <person name="Zappacosta D."/>
            <person name="Garbus I."/>
            <person name="Selva J.P."/>
            <person name="Gallo C.A."/>
            <person name="Diaz A."/>
            <person name="Albertini E."/>
            <person name="Caccamo M."/>
            <person name="Echenique V."/>
        </authorList>
    </citation>
    <scope>NUCLEOTIDE SEQUENCE [LARGE SCALE GENOMIC DNA]</scope>
    <source>
        <strain evidence="3">cv. Victoria</strain>
        <tissue evidence="2">Leaf</tissue>
    </source>
</reference>
<dbReference type="Proteomes" id="UP000324897">
    <property type="component" value="Unassembled WGS sequence"/>
</dbReference>
<sequence>MAGNRRGRGRRRARSPPDESSASQERATPREVAVAERPSKRTGHIWRCRALGRSIGLPSSPNNSSPQLSP</sequence>
<gene>
    <name evidence="2" type="ORF">EJB05_56237</name>
</gene>
<protein>
    <submittedName>
        <fullName evidence="2">Uncharacterized protein</fullName>
    </submittedName>
</protein>
<organism evidence="2 3">
    <name type="scientific">Eragrostis curvula</name>
    <name type="common">weeping love grass</name>
    <dbReference type="NCBI Taxonomy" id="38414"/>
    <lineage>
        <taxon>Eukaryota</taxon>
        <taxon>Viridiplantae</taxon>
        <taxon>Streptophyta</taxon>
        <taxon>Embryophyta</taxon>
        <taxon>Tracheophyta</taxon>
        <taxon>Spermatophyta</taxon>
        <taxon>Magnoliopsida</taxon>
        <taxon>Liliopsida</taxon>
        <taxon>Poales</taxon>
        <taxon>Poaceae</taxon>
        <taxon>PACMAD clade</taxon>
        <taxon>Chloridoideae</taxon>
        <taxon>Eragrostideae</taxon>
        <taxon>Eragrostidinae</taxon>
        <taxon>Eragrostis</taxon>
    </lineage>
</organism>
<evidence type="ECO:0000256" key="1">
    <source>
        <dbReference type="SAM" id="MobiDB-lite"/>
    </source>
</evidence>
<feature type="non-terminal residue" evidence="2">
    <location>
        <position position="1"/>
    </location>
</feature>
<comment type="caution">
    <text evidence="2">The sequence shown here is derived from an EMBL/GenBank/DDBJ whole genome shotgun (WGS) entry which is preliminary data.</text>
</comment>
<name>A0A5J9SHV2_9POAL</name>
<accession>A0A5J9SHV2</accession>
<proteinExistence type="predicted"/>
<dbReference type="Gramene" id="TVT98472">
    <property type="protein sequence ID" value="TVT98472"/>
    <property type="gene ID" value="EJB05_56237"/>
</dbReference>
<evidence type="ECO:0000313" key="2">
    <source>
        <dbReference type="EMBL" id="TVT98472.1"/>
    </source>
</evidence>
<dbReference type="EMBL" id="RWGY01000854">
    <property type="protein sequence ID" value="TVT98472.1"/>
    <property type="molecule type" value="Genomic_DNA"/>
</dbReference>
<keyword evidence="3" id="KW-1185">Reference proteome</keyword>
<feature type="compositionally biased region" description="Basic and acidic residues" evidence="1">
    <location>
        <begin position="27"/>
        <end position="39"/>
    </location>
</feature>
<feature type="compositionally biased region" description="Basic residues" evidence="1">
    <location>
        <begin position="1"/>
        <end position="14"/>
    </location>
</feature>
<evidence type="ECO:0000313" key="3">
    <source>
        <dbReference type="Proteomes" id="UP000324897"/>
    </source>
</evidence>
<feature type="region of interest" description="Disordered" evidence="1">
    <location>
        <begin position="1"/>
        <end position="47"/>
    </location>
</feature>